<dbReference type="EMBL" id="LAZR01000337">
    <property type="protein sequence ID" value="KKN73753.1"/>
    <property type="molecule type" value="Genomic_DNA"/>
</dbReference>
<protein>
    <submittedName>
        <fullName evidence="1">Uncharacterized protein</fullName>
    </submittedName>
</protein>
<gene>
    <name evidence="1" type="ORF">LCGC14_0397010</name>
</gene>
<comment type="caution">
    <text evidence="1">The sequence shown here is derived from an EMBL/GenBank/DDBJ whole genome shotgun (WGS) entry which is preliminary data.</text>
</comment>
<name>A0A0F9W6T3_9ZZZZ</name>
<proteinExistence type="predicted"/>
<dbReference type="AlphaFoldDB" id="A0A0F9W6T3"/>
<reference evidence="1" key="1">
    <citation type="journal article" date="2015" name="Nature">
        <title>Complex archaea that bridge the gap between prokaryotes and eukaryotes.</title>
        <authorList>
            <person name="Spang A."/>
            <person name="Saw J.H."/>
            <person name="Jorgensen S.L."/>
            <person name="Zaremba-Niedzwiedzka K."/>
            <person name="Martijn J."/>
            <person name="Lind A.E."/>
            <person name="van Eijk R."/>
            <person name="Schleper C."/>
            <person name="Guy L."/>
            <person name="Ettema T.J."/>
        </authorList>
    </citation>
    <scope>NUCLEOTIDE SEQUENCE</scope>
</reference>
<accession>A0A0F9W6T3</accession>
<sequence length="82" mass="9431">MSKYLSTIAEVSIPEDIPTGFQIKGDLRMEITVHWTVRDGKDASIVSEWDETSYLDARTDRDVDDINIKSDRVYYIQASVEM</sequence>
<evidence type="ECO:0000313" key="1">
    <source>
        <dbReference type="EMBL" id="KKN73753.1"/>
    </source>
</evidence>
<organism evidence="1">
    <name type="scientific">marine sediment metagenome</name>
    <dbReference type="NCBI Taxonomy" id="412755"/>
    <lineage>
        <taxon>unclassified sequences</taxon>
        <taxon>metagenomes</taxon>
        <taxon>ecological metagenomes</taxon>
    </lineage>
</organism>